<dbReference type="GO" id="GO:0016020">
    <property type="term" value="C:membrane"/>
    <property type="evidence" value="ECO:0007669"/>
    <property type="project" value="InterPro"/>
</dbReference>
<evidence type="ECO:0000256" key="4">
    <source>
        <dbReference type="SAM" id="Coils"/>
    </source>
</evidence>
<dbReference type="PANTHER" id="PTHR43531:SF11">
    <property type="entry name" value="METHYL-ACCEPTING CHEMOTAXIS PROTEIN 3"/>
    <property type="match status" value="1"/>
</dbReference>
<keyword evidence="6" id="KW-0472">Membrane</keyword>
<dbReference type="PROSITE" id="PS50111">
    <property type="entry name" value="CHEMOTAXIS_TRANSDUC_2"/>
    <property type="match status" value="1"/>
</dbReference>
<feature type="coiled-coil region" evidence="4">
    <location>
        <begin position="319"/>
        <end position="346"/>
    </location>
</feature>
<protein>
    <recommendedName>
        <fullName evidence="7">Methyl-accepting transducer domain-containing protein</fullName>
    </recommendedName>
</protein>
<dbReference type="EMBL" id="JACNJZ010000084">
    <property type="protein sequence ID" value="MBC8317370.1"/>
    <property type="molecule type" value="Genomic_DNA"/>
</dbReference>
<sequence>MSMMHFRDVQRLDQENNTSLRQGYEIALSGVLHRQDMKLDKALTTLLNTFELQDFLLNTNNKDAKMILSGLYLSLEGAGFSRLSIYDEDHNAILQSVNEEHAAKTSPLPNYLLPVFTKASEDYLNHYFFRGSENNPGEIPVEYCGIAVVTDDDDNVIGFVEVALAAKTWIKAIAEATSCSAAISINDSRFTISTEKDLYGSLLGKTGAAQVNNNAQIYQVNKKHYHSDRLPLINSAGQIVSWLWLTKDYTKQIAEERKNLIYTTILVFVVCSVAICGTILILRRAIIVPLTNIISKLRLNFNNLFTISHRVTESSDQLAEGSSQQAASLEETAAALEEISSTANQNADRSRETDILMSETVNSVKKGVLSMESMADSIDKIQKSSNKTVNIIKTIDDIAFQTNLLALNAAVEAARAGEAGAGFAVVAEEVRNLAQRSAEAAKNTAVLIESSQKNVASMVSAAKEVEVILKEIQASSLKSATLTDETSTASKEQASAISQVNIAVNEMDKSVQQIAAVADDSSNVAHTLTEEADQMNTIVENLINIVGGSAGKEESLPEQKYNPTRQRQVFLPESA</sequence>
<evidence type="ECO:0000256" key="5">
    <source>
        <dbReference type="SAM" id="MobiDB-lite"/>
    </source>
</evidence>
<feature type="region of interest" description="Disordered" evidence="5">
    <location>
        <begin position="552"/>
        <end position="575"/>
    </location>
</feature>
<keyword evidence="3" id="KW-0807">Transducer</keyword>
<dbReference type="GO" id="GO:0004888">
    <property type="term" value="F:transmembrane signaling receptor activity"/>
    <property type="evidence" value="ECO:0007669"/>
    <property type="project" value="InterPro"/>
</dbReference>
<dbReference type="PRINTS" id="PR00260">
    <property type="entry name" value="CHEMTRNSDUCR"/>
</dbReference>
<keyword evidence="6" id="KW-1133">Transmembrane helix</keyword>
<evidence type="ECO:0000256" key="2">
    <source>
        <dbReference type="ARBA" id="ARBA00029447"/>
    </source>
</evidence>
<feature type="domain" description="Methyl-accepting transducer" evidence="7">
    <location>
        <begin position="300"/>
        <end position="529"/>
    </location>
</feature>
<dbReference type="Pfam" id="PF00015">
    <property type="entry name" value="MCPsignal"/>
    <property type="match status" value="1"/>
</dbReference>
<dbReference type="GO" id="GO:0007165">
    <property type="term" value="P:signal transduction"/>
    <property type="evidence" value="ECO:0007669"/>
    <property type="project" value="UniProtKB-KW"/>
</dbReference>
<dbReference type="InterPro" id="IPR004090">
    <property type="entry name" value="Chemotax_Me-accpt_rcpt"/>
</dbReference>
<evidence type="ECO:0000259" key="7">
    <source>
        <dbReference type="PROSITE" id="PS50111"/>
    </source>
</evidence>
<keyword evidence="1" id="KW-0145">Chemotaxis</keyword>
<keyword evidence="4" id="KW-0175">Coiled coil</keyword>
<evidence type="ECO:0000256" key="3">
    <source>
        <dbReference type="PROSITE-ProRule" id="PRU00284"/>
    </source>
</evidence>
<comment type="similarity">
    <text evidence="2">Belongs to the methyl-accepting chemotaxis (MCP) protein family.</text>
</comment>
<reference evidence="8 9" key="1">
    <citation type="submission" date="2020-08" db="EMBL/GenBank/DDBJ databases">
        <title>Bridging the membrane lipid divide: bacteria of the FCB group superphylum have the potential to synthesize archaeal ether lipids.</title>
        <authorList>
            <person name="Villanueva L."/>
            <person name="Von Meijenfeldt F.A.B."/>
            <person name="Westbye A.B."/>
            <person name="Yadav S."/>
            <person name="Hopmans E.C."/>
            <person name="Dutilh B.E."/>
            <person name="Sinninghe Damste J.S."/>
        </authorList>
    </citation>
    <scope>NUCLEOTIDE SEQUENCE [LARGE SCALE GENOMIC DNA]</scope>
    <source>
        <strain evidence="8">NIOZ-UU47</strain>
    </source>
</reference>
<organism evidence="8 9">
    <name type="scientific">Candidatus Desulfobia pelagia</name>
    <dbReference type="NCBI Taxonomy" id="2841692"/>
    <lineage>
        <taxon>Bacteria</taxon>
        <taxon>Pseudomonadati</taxon>
        <taxon>Thermodesulfobacteriota</taxon>
        <taxon>Desulfobulbia</taxon>
        <taxon>Desulfobulbales</taxon>
        <taxon>Desulfobulbaceae</taxon>
        <taxon>Candidatus Desulfobia</taxon>
    </lineage>
</organism>
<dbReference type="SUPFAM" id="SSF58104">
    <property type="entry name" value="Methyl-accepting chemotaxis protein (MCP) signaling domain"/>
    <property type="match status" value="1"/>
</dbReference>
<dbReference type="GO" id="GO:0006935">
    <property type="term" value="P:chemotaxis"/>
    <property type="evidence" value="ECO:0007669"/>
    <property type="project" value="UniProtKB-KW"/>
</dbReference>
<name>A0A8J6NC86_9BACT</name>
<dbReference type="Gene3D" id="1.10.287.950">
    <property type="entry name" value="Methyl-accepting chemotaxis protein"/>
    <property type="match status" value="1"/>
</dbReference>
<evidence type="ECO:0000313" key="9">
    <source>
        <dbReference type="Proteomes" id="UP000614424"/>
    </source>
</evidence>
<keyword evidence="6" id="KW-0812">Transmembrane</keyword>
<evidence type="ECO:0000256" key="1">
    <source>
        <dbReference type="ARBA" id="ARBA00022500"/>
    </source>
</evidence>
<accession>A0A8J6NC86</accession>
<dbReference type="SMART" id="SM00283">
    <property type="entry name" value="MA"/>
    <property type="match status" value="1"/>
</dbReference>
<proteinExistence type="inferred from homology"/>
<evidence type="ECO:0000256" key="6">
    <source>
        <dbReference type="SAM" id="Phobius"/>
    </source>
</evidence>
<gene>
    <name evidence="8" type="ORF">H8E41_05650</name>
</gene>
<comment type="caution">
    <text evidence="8">The sequence shown here is derived from an EMBL/GenBank/DDBJ whole genome shotgun (WGS) entry which is preliminary data.</text>
</comment>
<dbReference type="Proteomes" id="UP000614424">
    <property type="component" value="Unassembled WGS sequence"/>
</dbReference>
<feature type="transmembrane region" description="Helical" evidence="6">
    <location>
        <begin position="260"/>
        <end position="282"/>
    </location>
</feature>
<dbReference type="AlphaFoldDB" id="A0A8J6NC86"/>
<dbReference type="InterPro" id="IPR051310">
    <property type="entry name" value="MCP_chemotaxis"/>
</dbReference>
<dbReference type="InterPro" id="IPR004089">
    <property type="entry name" value="MCPsignal_dom"/>
</dbReference>
<evidence type="ECO:0000313" key="8">
    <source>
        <dbReference type="EMBL" id="MBC8317370.1"/>
    </source>
</evidence>
<dbReference type="PANTHER" id="PTHR43531">
    <property type="entry name" value="PROTEIN ICFG"/>
    <property type="match status" value="1"/>
</dbReference>